<comment type="catalytic activity">
    <reaction evidence="7">
        <text>arsenic triglutathione + 2 [thioredoxin]-dithiol + 2 S-adenosyl-L-methionine + H2O = dimethylarsinous acid + 2 [thioredoxin]-disulfide + 3 glutathione + 2 S-adenosyl-L-homocysteine + 2 H(+)</text>
        <dbReference type="Rhea" id="RHEA:69464"/>
        <dbReference type="Rhea" id="RHEA-COMP:10698"/>
        <dbReference type="Rhea" id="RHEA-COMP:10700"/>
        <dbReference type="ChEBI" id="CHEBI:15377"/>
        <dbReference type="ChEBI" id="CHEBI:15378"/>
        <dbReference type="ChEBI" id="CHEBI:23808"/>
        <dbReference type="ChEBI" id="CHEBI:29950"/>
        <dbReference type="ChEBI" id="CHEBI:50058"/>
        <dbReference type="ChEBI" id="CHEBI:57856"/>
        <dbReference type="ChEBI" id="CHEBI:57925"/>
        <dbReference type="ChEBI" id="CHEBI:59789"/>
        <dbReference type="ChEBI" id="CHEBI:183640"/>
        <dbReference type="EC" id="2.1.1.137"/>
    </reaction>
</comment>
<evidence type="ECO:0000256" key="7">
    <source>
        <dbReference type="ARBA" id="ARBA00047943"/>
    </source>
</evidence>
<dbReference type="Gene3D" id="3.40.50.150">
    <property type="entry name" value="Vaccinia Virus protein VP39"/>
    <property type="match status" value="1"/>
</dbReference>
<dbReference type="EC" id="2.1.1.137" evidence="4"/>
<proteinExistence type="inferred from homology"/>
<dbReference type="Pfam" id="PF13847">
    <property type="entry name" value="Methyltransf_31"/>
    <property type="match status" value="1"/>
</dbReference>
<protein>
    <recommendedName>
        <fullName evidence="5">Arsenite methyltransferase</fullName>
        <ecNumber evidence="4">2.1.1.137</ecNumber>
    </recommendedName>
</protein>
<dbReference type="PANTHER" id="PTHR43675:SF8">
    <property type="entry name" value="ARSENITE METHYLTRANSFERASE"/>
    <property type="match status" value="1"/>
</dbReference>
<dbReference type="InterPro" id="IPR026669">
    <property type="entry name" value="Arsenite_MeTrfase-like"/>
</dbReference>
<comment type="catalytic activity">
    <reaction evidence="6">
        <text>arsenic triglutathione + [thioredoxin]-dithiol + S-adenosyl-L-methionine + 2 H2O = methylarsonous acid + [thioredoxin]-disulfide + 3 glutathione + S-adenosyl-L-homocysteine + H(+)</text>
        <dbReference type="Rhea" id="RHEA:69460"/>
        <dbReference type="Rhea" id="RHEA-COMP:10698"/>
        <dbReference type="Rhea" id="RHEA-COMP:10700"/>
        <dbReference type="ChEBI" id="CHEBI:15377"/>
        <dbReference type="ChEBI" id="CHEBI:15378"/>
        <dbReference type="ChEBI" id="CHEBI:17826"/>
        <dbReference type="ChEBI" id="CHEBI:29950"/>
        <dbReference type="ChEBI" id="CHEBI:50058"/>
        <dbReference type="ChEBI" id="CHEBI:57856"/>
        <dbReference type="ChEBI" id="CHEBI:57925"/>
        <dbReference type="ChEBI" id="CHEBI:59789"/>
        <dbReference type="ChEBI" id="CHEBI:183640"/>
        <dbReference type="EC" id="2.1.1.137"/>
    </reaction>
</comment>
<dbReference type="InterPro" id="IPR029063">
    <property type="entry name" value="SAM-dependent_MTases_sf"/>
</dbReference>
<evidence type="ECO:0000256" key="3">
    <source>
        <dbReference type="ARBA" id="ARBA00034487"/>
    </source>
</evidence>
<dbReference type="SUPFAM" id="SSF53335">
    <property type="entry name" value="S-adenosyl-L-methionine-dependent methyltransferases"/>
    <property type="match status" value="1"/>
</dbReference>
<evidence type="ECO:0000256" key="8">
    <source>
        <dbReference type="ARBA" id="ARBA00048428"/>
    </source>
</evidence>
<evidence type="ECO:0000256" key="1">
    <source>
        <dbReference type="ARBA" id="ARBA00022679"/>
    </source>
</evidence>
<reference evidence="11" key="1">
    <citation type="submission" date="2019-02" db="EMBL/GenBank/DDBJ databases">
        <authorList>
            <person name="Gruber-Vodicka R. H."/>
            <person name="Seah K. B. B."/>
        </authorList>
    </citation>
    <scope>NUCLEOTIDE SEQUENCE</scope>
    <source>
        <strain evidence="10">BECK_BZ163</strain>
        <strain evidence="12">BECK_BZ164</strain>
        <strain evidence="11">BECK_BZ165</strain>
    </source>
</reference>
<evidence type="ECO:0000256" key="5">
    <source>
        <dbReference type="ARBA" id="ARBA00034545"/>
    </source>
</evidence>
<evidence type="ECO:0000256" key="4">
    <source>
        <dbReference type="ARBA" id="ARBA00034521"/>
    </source>
</evidence>
<keyword evidence="2" id="KW-0949">S-adenosyl-L-methionine</keyword>
<comment type="similarity">
    <text evidence="3">Belongs to the methyltransferase superfamily. Arsenite methyltransferase family.</text>
</comment>
<dbReference type="EMBL" id="CAADFA010000087">
    <property type="protein sequence ID" value="VFJ50592.1"/>
    <property type="molecule type" value="Genomic_DNA"/>
</dbReference>
<dbReference type="EMBL" id="CAADEZ010000039">
    <property type="protein sequence ID" value="VFJ46622.1"/>
    <property type="molecule type" value="Genomic_DNA"/>
</dbReference>
<feature type="domain" description="Methyltransferase" evidence="9">
    <location>
        <begin position="68"/>
        <end position="214"/>
    </location>
</feature>
<dbReference type="InterPro" id="IPR025714">
    <property type="entry name" value="Methyltranfer_dom"/>
</dbReference>
<dbReference type="PANTHER" id="PTHR43675">
    <property type="entry name" value="ARSENITE METHYLTRANSFERASE"/>
    <property type="match status" value="1"/>
</dbReference>
<evidence type="ECO:0000256" key="6">
    <source>
        <dbReference type="ARBA" id="ARBA00047941"/>
    </source>
</evidence>
<dbReference type="AlphaFoldDB" id="A0A450SDJ0"/>
<name>A0A450SDJ0_9GAMM</name>
<evidence type="ECO:0000259" key="9">
    <source>
        <dbReference type="Pfam" id="PF13847"/>
    </source>
</evidence>
<evidence type="ECO:0000313" key="10">
    <source>
        <dbReference type="EMBL" id="VFJ46622.1"/>
    </source>
</evidence>
<dbReference type="GO" id="GO:0030791">
    <property type="term" value="F:arsenite methyltransferase activity"/>
    <property type="evidence" value="ECO:0007669"/>
    <property type="project" value="UniProtKB-EC"/>
</dbReference>
<gene>
    <name evidence="10" type="ORF">BECKFM1743A_GA0114220_100391</name>
    <name evidence="12" type="ORF">BECKFM1743B_GA0114221_101957</name>
    <name evidence="11" type="ORF">BECKFM1743C_GA0114222_100872</name>
</gene>
<organism evidence="11">
    <name type="scientific">Candidatus Kentrum sp. FM</name>
    <dbReference type="NCBI Taxonomy" id="2126340"/>
    <lineage>
        <taxon>Bacteria</taxon>
        <taxon>Pseudomonadati</taxon>
        <taxon>Pseudomonadota</taxon>
        <taxon>Gammaproteobacteria</taxon>
        <taxon>Candidatus Kentrum</taxon>
    </lineage>
</organism>
<accession>A0A450SDJ0</accession>
<dbReference type="CDD" id="cd02440">
    <property type="entry name" value="AdoMet_MTases"/>
    <property type="match status" value="1"/>
</dbReference>
<sequence length="366" mass="40108">MNNLPSNVDELKKYYGTILQGSADLKTSACCSTGENLTPDIKAALANINNSVLSHFYGCGSPLPPLLEGCTVLDLGCGSGRDVYLASQLVGSGGHVIGVDMTEEQLKIARKNRTWHMARFGYVRPNVDFYHGYMEDLESLGIRDNSIDVVISNCVLNLSLSKRSVFGEIFRVLKPGGELFFSDVFAGRRVPERFLADPMLHGECLAGALYLEDFRRLLWDLGCPDYRIMDSLPIALDNPKVEQRIGMVDFYSVTVRAFKLTGLEYPCEDYGQMATYHGTISGWPHFFDLDDAHRFIAGKPTLVCGNTAAMLAETRYRDHFAIQGGRSVHFGPSECNCVPSIKSLIDGRTARNPANGGSEAGGGCCC</sequence>
<comment type="catalytic activity">
    <reaction evidence="8">
        <text>arsenic triglutathione + 3 [thioredoxin]-dithiol + 3 S-adenosyl-L-methionine = trimethylarsine + 3 [thioredoxin]-disulfide + 3 glutathione + 3 S-adenosyl-L-homocysteine + 3 H(+)</text>
        <dbReference type="Rhea" id="RHEA:69432"/>
        <dbReference type="Rhea" id="RHEA-COMP:10698"/>
        <dbReference type="Rhea" id="RHEA-COMP:10700"/>
        <dbReference type="ChEBI" id="CHEBI:15378"/>
        <dbReference type="ChEBI" id="CHEBI:27130"/>
        <dbReference type="ChEBI" id="CHEBI:29950"/>
        <dbReference type="ChEBI" id="CHEBI:50058"/>
        <dbReference type="ChEBI" id="CHEBI:57856"/>
        <dbReference type="ChEBI" id="CHEBI:57925"/>
        <dbReference type="ChEBI" id="CHEBI:59789"/>
        <dbReference type="ChEBI" id="CHEBI:183640"/>
        <dbReference type="EC" id="2.1.1.137"/>
    </reaction>
</comment>
<keyword evidence="11" id="KW-0489">Methyltransferase</keyword>
<dbReference type="GO" id="GO:0032259">
    <property type="term" value="P:methylation"/>
    <property type="evidence" value="ECO:0007669"/>
    <property type="project" value="UniProtKB-KW"/>
</dbReference>
<evidence type="ECO:0000313" key="11">
    <source>
        <dbReference type="EMBL" id="VFJ50592.1"/>
    </source>
</evidence>
<evidence type="ECO:0000256" key="2">
    <source>
        <dbReference type="ARBA" id="ARBA00022691"/>
    </source>
</evidence>
<dbReference type="Gene3D" id="3.40.5.100">
    <property type="match status" value="1"/>
</dbReference>
<keyword evidence="1 11" id="KW-0808">Transferase</keyword>
<dbReference type="EMBL" id="CAADFL010000195">
    <property type="protein sequence ID" value="VFK11586.1"/>
    <property type="molecule type" value="Genomic_DNA"/>
</dbReference>
<evidence type="ECO:0000313" key="12">
    <source>
        <dbReference type="EMBL" id="VFK11586.1"/>
    </source>
</evidence>